<dbReference type="PANTHER" id="PTHR47955">
    <property type="entry name" value="CYTOCHROME P450 FAMILY 71 PROTEIN"/>
    <property type="match status" value="1"/>
</dbReference>
<keyword evidence="3" id="KW-0479">Metal-binding</keyword>
<evidence type="ECO:0000313" key="6">
    <source>
        <dbReference type="EMBL" id="KAK1687065.1"/>
    </source>
</evidence>
<gene>
    <name evidence="6" type="ORF">QYE76_047913</name>
</gene>
<comment type="similarity">
    <text evidence="1">Belongs to the cytochrome P450 family.</text>
</comment>
<evidence type="ECO:0000256" key="3">
    <source>
        <dbReference type="ARBA" id="ARBA00022723"/>
    </source>
</evidence>
<comment type="caution">
    <text evidence="6">The sequence shown here is derived from an EMBL/GenBank/DDBJ whole genome shotgun (WGS) entry which is preliminary data.</text>
</comment>
<dbReference type="GO" id="GO:0016705">
    <property type="term" value="F:oxidoreductase activity, acting on paired donors, with incorporation or reduction of molecular oxygen"/>
    <property type="evidence" value="ECO:0007669"/>
    <property type="project" value="InterPro"/>
</dbReference>
<keyword evidence="4" id="KW-0560">Oxidoreductase</keyword>
<dbReference type="GO" id="GO:0004497">
    <property type="term" value="F:monooxygenase activity"/>
    <property type="evidence" value="ECO:0007669"/>
    <property type="project" value="InterPro"/>
</dbReference>
<reference evidence="6" key="1">
    <citation type="submission" date="2023-07" db="EMBL/GenBank/DDBJ databases">
        <title>A chromosome-level genome assembly of Lolium multiflorum.</title>
        <authorList>
            <person name="Chen Y."/>
            <person name="Copetti D."/>
            <person name="Kolliker R."/>
            <person name="Studer B."/>
        </authorList>
    </citation>
    <scope>NUCLEOTIDE SEQUENCE</scope>
    <source>
        <strain evidence="6">02402/16</strain>
        <tissue evidence="6">Leaf</tissue>
    </source>
</reference>
<evidence type="ECO:0000256" key="5">
    <source>
        <dbReference type="ARBA" id="ARBA00023004"/>
    </source>
</evidence>
<dbReference type="EMBL" id="JAUUTY010000002">
    <property type="protein sequence ID" value="KAK1687065.1"/>
    <property type="molecule type" value="Genomic_DNA"/>
</dbReference>
<dbReference type="InterPro" id="IPR036396">
    <property type="entry name" value="Cyt_P450_sf"/>
</dbReference>
<dbReference type="Gene3D" id="1.10.630.10">
    <property type="entry name" value="Cytochrome P450"/>
    <property type="match status" value="1"/>
</dbReference>
<dbReference type="GO" id="GO:0020037">
    <property type="term" value="F:heme binding"/>
    <property type="evidence" value="ECO:0007669"/>
    <property type="project" value="InterPro"/>
</dbReference>
<evidence type="ECO:0000256" key="4">
    <source>
        <dbReference type="ARBA" id="ARBA00023002"/>
    </source>
</evidence>
<dbReference type="Pfam" id="PF00067">
    <property type="entry name" value="p450"/>
    <property type="match status" value="1"/>
</dbReference>
<dbReference type="PANTHER" id="PTHR47955:SF8">
    <property type="entry name" value="CYTOCHROME P450 71D11-LIKE"/>
    <property type="match status" value="1"/>
</dbReference>
<protein>
    <submittedName>
        <fullName evidence="6">Uncharacterized protein</fullName>
    </submittedName>
</protein>
<name>A0AAD8TPN8_LOLMU</name>
<dbReference type="InterPro" id="IPR001128">
    <property type="entry name" value="Cyt_P450"/>
</dbReference>
<proteinExistence type="inferred from homology"/>
<dbReference type="GO" id="GO:0005506">
    <property type="term" value="F:iron ion binding"/>
    <property type="evidence" value="ECO:0007669"/>
    <property type="project" value="InterPro"/>
</dbReference>
<organism evidence="6 7">
    <name type="scientific">Lolium multiflorum</name>
    <name type="common">Italian ryegrass</name>
    <name type="synonym">Lolium perenne subsp. multiflorum</name>
    <dbReference type="NCBI Taxonomy" id="4521"/>
    <lineage>
        <taxon>Eukaryota</taxon>
        <taxon>Viridiplantae</taxon>
        <taxon>Streptophyta</taxon>
        <taxon>Embryophyta</taxon>
        <taxon>Tracheophyta</taxon>
        <taxon>Spermatophyta</taxon>
        <taxon>Magnoliopsida</taxon>
        <taxon>Liliopsida</taxon>
        <taxon>Poales</taxon>
        <taxon>Poaceae</taxon>
        <taxon>BOP clade</taxon>
        <taxon>Pooideae</taxon>
        <taxon>Poodae</taxon>
        <taxon>Poeae</taxon>
        <taxon>Poeae Chloroplast Group 2 (Poeae type)</taxon>
        <taxon>Loliodinae</taxon>
        <taxon>Loliinae</taxon>
        <taxon>Lolium</taxon>
    </lineage>
</organism>
<evidence type="ECO:0000313" key="7">
    <source>
        <dbReference type="Proteomes" id="UP001231189"/>
    </source>
</evidence>
<dbReference type="SUPFAM" id="SSF48264">
    <property type="entry name" value="Cytochrome P450"/>
    <property type="match status" value="1"/>
</dbReference>
<dbReference type="Proteomes" id="UP001231189">
    <property type="component" value="Unassembled WGS sequence"/>
</dbReference>
<accession>A0AAD8TPN8</accession>
<evidence type="ECO:0000256" key="1">
    <source>
        <dbReference type="ARBA" id="ARBA00010617"/>
    </source>
</evidence>
<evidence type="ECO:0000256" key="2">
    <source>
        <dbReference type="ARBA" id="ARBA00022617"/>
    </source>
</evidence>
<dbReference type="AlphaFoldDB" id="A0AAD8TPN8"/>
<keyword evidence="5" id="KW-0408">Iron</keyword>
<sequence>MCLQLGQVDAFIISSPAAAQEVLRNNNVNFASRPSILALEVSCYGNLDIAFSPYGEYWRMLGKLCTMKLLSARKVRQFAAIRDSKTMSMVQTISDTGKGGNPVNMGKLLMSCANTITAHATFGEGCEGDLQERFFSRLASHPSMISSKTALTCRCARQSRLFTPLTESKKPRTGKRSLKQSPPLWSSNTWIADNDSQNDTLLF</sequence>
<keyword evidence="7" id="KW-1185">Reference proteome</keyword>
<keyword evidence="2" id="KW-0349">Heme</keyword>